<evidence type="ECO:0000256" key="3">
    <source>
        <dbReference type="ARBA" id="ARBA00023163"/>
    </source>
</evidence>
<sequence>MSTQPDTPDAIDALLGQGPRRAVQLPTPAERERLRTEYGLTKAATAKALGVSTSTFTAWESGQRDPQGEARAAYARLLEGIAAQLRPEPAAVTPPQPQTPAPAPAEAPVPVPMLDQQPDGSLVMAEAAPCVQCGNPSVYRSQGVPIHLGGFCRPGTQPPEAPVAPQPAPASAAPAVAAPRRTAPHAAGAPSSRQASPRVHRAPVKATATARPQVAASPAAPAKYPAGPLAVIDLAPSGRALLGHLVDGRVLDVPAMTLPQLTEWAVSAGLGQPRLHKHGKDSDPLVVLMADAAEFLGLPPMGEDADGDFERGIGRLPETGPVVKALVKAGWQLTQRGFGPWARVFRTPDGGKRVCVQYCIPMWSALASAGWKVPADLDAVQLAALLGGYAERVQTPRGSTAVTGLQLMEALRPPTRAVRTETGWTSGPVEGSRTHAFDPAPPEPPAEHPLAQGRAPGDVLMTETWDWIRDLDLIEDRERGYPYVIGLDVNMAYLAAAGRLTMALSEPVHKLEPVFDKRIPGSWKCDFSNAELDPRLPNPFTPDGLPPTGPAWYSTVKVAYALELGIRVQPTEGWLRHESGPWLDPWHKHLREAYLTTMANLGVPLDLADRDVEAFLAAMANLKNGNPVELAILHAIKSTAKGGIGKLRERPRGATYRPGQRWPALDRPTWDPLNRALVIDTDTVNKHRKIRRHAEATGEYPIAALADCIVYPSKGPSPLDVLLQPDGTLATAWRLGISPGHVKHEGTQTMTWALEMITDDVNPGRHIKGGDAYAEGE</sequence>
<reference evidence="6 7" key="1">
    <citation type="submission" date="2019-09" db="EMBL/GenBank/DDBJ databases">
        <title>Genome Sequences of Streptomyces kaniharaensis ATCC 21070.</title>
        <authorList>
            <person name="Zhu W."/>
            <person name="De Crecy-Lagard V."/>
            <person name="Richards N.G."/>
        </authorList>
    </citation>
    <scope>NUCLEOTIDE SEQUENCE [LARGE SCALE GENOMIC DNA]</scope>
    <source>
        <strain evidence="6 7">SF-557</strain>
    </source>
</reference>
<dbReference type="PROSITE" id="PS50943">
    <property type="entry name" value="HTH_CROC1"/>
    <property type="match status" value="1"/>
</dbReference>
<dbReference type="Gene3D" id="1.10.260.40">
    <property type="entry name" value="lambda repressor-like DNA-binding domains"/>
    <property type="match status" value="1"/>
</dbReference>
<feature type="region of interest" description="Disordered" evidence="4">
    <location>
        <begin position="157"/>
        <end position="221"/>
    </location>
</feature>
<keyword evidence="1" id="KW-0805">Transcription regulation</keyword>
<dbReference type="InterPro" id="IPR052359">
    <property type="entry name" value="HTH-type_reg/antitoxin"/>
</dbReference>
<feature type="domain" description="HTH cro/C1-type" evidence="5">
    <location>
        <begin position="33"/>
        <end position="85"/>
    </location>
</feature>
<gene>
    <name evidence="6" type="ORF">F7Q99_36935</name>
</gene>
<dbReference type="SUPFAM" id="SSF47413">
    <property type="entry name" value="lambda repressor-like DNA-binding domains"/>
    <property type="match status" value="1"/>
</dbReference>
<feature type="compositionally biased region" description="Low complexity" evidence="4">
    <location>
        <begin position="208"/>
        <end position="221"/>
    </location>
</feature>
<dbReference type="InterPro" id="IPR010982">
    <property type="entry name" value="Lambda_DNA-bd_dom_sf"/>
</dbReference>
<dbReference type="OrthoDB" id="3899306at2"/>
<organism evidence="6 7">
    <name type="scientific">Streptomyces kaniharaensis</name>
    <dbReference type="NCBI Taxonomy" id="212423"/>
    <lineage>
        <taxon>Bacteria</taxon>
        <taxon>Bacillati</taxon>
        <taxon>Actinomycetota</taxon>
        <taxon>Actinomycetes</taxon>
        <taxon>Kitasatosporales</taxon>
        <taxon>Streptomycetaceae</taxon>
        <taxon>Streptomyces</taxon>
    </lineage>
</organism>
<feature type="compositionally biased region" description="Low complexity" evidence="4">
    <location>
        <begin position="169"/>
        <end position="190"/>
    </location>
</feature>
<accession>A0A6N7L4P6</accession>
<dbReference type="Pfam" id="PF01381">
    <property type="entry name" value="HTH_3"/>
    <property type="match status" value="1"/>
</dbReference>
<dbReference type="GO" id="GO:0003677">
    <property type="term" value="F:DNA binding"/>
    <property type="evidence" value="ECO:0007669"/>
    <property type="project" value="UniProtKB-KW"/>
</dbReference>
<dbReference type="PANTHER" id="PTHR36511:SF3">
    <property type="entry name" value="ANTITOXIN HIGA-2"/>
    <property type="match status" value="1"/>
</dbReference>
<dbReference type="RefSeq" id="WP_153470896.1">
    <property type="nucleotide sequence ID" value="NZ_WBOF01000005.1"/>
</dbReference>
<evidence type="ECO:0000259" key="5">
    <source>
        <dbReference type="PROSITE" id="PS50943"/>
    </source>
</evidence>
<evidence type="ECO:0000313" key="7">
    <source>
        <dbReference type="Proteomes" id="UP000450000"/>
    </source>
</evidence>
<feature type="region of interest" description="Disordered" evidence="4">
    <location>
        <begin position="418"/>
        <end position="453"/>
    </location>
</feature>
<protein>
    <submittedName>
        <fullName evidence="6">Helix-turn-helix domain-containing protein</fullName>
    </submittedName>
</protein>
<dbReference type="InterPro" id="IPR001387">
    <property type="entry name" value="Cro/C1-type_HTH"/>
</dbReference>
<dbReference type="Proteomes" id="UP000450000">
    <property type="component" value="Unassembled WGS sequence"/>
</dbReference>
<evidence type="ECO:0000313" key="6">
    <source>
        <dbReference type="EMBL" id="MQS17628.1"/>
    </source>
</evidence>
<dbReference type="PANTHER" id="PTHR36511">
    <property type="entry name" value="MERR FAMILY BACTERIAL REGULATORY PROTEIN"/>
    <property type="match status" value="1"/>
</dbReference>
<keyword evidence="3" id="KW-0804">Transcription</keyword>
<dbReference type="AlphaFoldDB" id="A0A6N7L4P6"/>
<name>A0A6N7L4P6_9ACTN</name>
<comment type="caution">
    <text evidence="6">The sequence shown here is derived from an EMBL/GenBank/DDBJ whole genome shotgun (WGS) entry which is preliminary data.</text>
</comment>
<evidence type="ECO:0000256" key="1">
    <source>
        <dbReference type="ARBA" id="ARBA00023015"/>
    </source>
</evidence>
<proteinExistence type="predicted"/>
<evidence type="ECO:0000256" key="4">
    <source>
        <dbReference type="SAM" id="MobiDB-lite"/>
    </source>
</evidence>
<dbReference type="EMBL" id="WBOF01000005">
    <property type="protein sequence ID" value="MQS17628.1"/>
    <property type="molecule type" value="Genomic_DNA"/>
</dbReference>
<keyword evidence="7" id="KW-1185">Reference proteome</keyword>
<dbReference type="NCBIfam" id="NF047542">
    <property type="entry name" value="telomere_Tap"/>
    <property type="match status" value="1"/>
</dbReference>
<dbReference type="CDD" id="cd00093">
    <property type="entry name" value="HTH_XRE"/>
    <property type="match status" value="1"/>
</dbReference>
<evidence type="ECO:0000256" key="2">
    <source>
        <dbReference type="ARBA" id="ARBA00023125"/>
    </source>
</evidence>
<keyword evidence="2" id="KW-0238">DNA-binding</keyword>
<feature type="compositionally biased region" description="Pro residues" evidence="4">
    <location>
        <begin position="157"/>
        <end position="168"/>
    </location>
</feature>